<comment type="subcellular location">
    <subcellularLocation>
        <location evidence="1">Nucleus</location>
    </subcellularLocation>
</comment>
<feature type="domain" description="Origin recognition complex subunit 3 winged helix C-terminal" evidence="8">
    <location>
        <begin position="611"/>
        <end position="728"/>
    </location>
</feature>
<accession>A0A9P4XS26</accession>
<dbReference type="PANTHER" id="PTHR12748:SF0">
    <property type="entry name" value="ORIGIN RECOGNITION COMPLEX SUBUNIT 3"/>
    <property type="match status" value="1"/>
</dbReference>
<dbReference type="Proteomes" id="UP000801864">
    <property type="component" value="Unassembled WGS sequence"/>
</dbReference>
<dbReference type="InterPro" id="IPR040855">
    <property type="entry name" value="ORC_WH_C"/>
</dbReference>
<evidence type="ECO:0000259" key="7">
    <source>
        <dbReference type="Pfam" id="PF07034"/>
    </source>
</evidence>
<sequence>MSNEELQGTFGQEDHQVAFIFDPEENEAPRRDKERPSKRRKTARRAAIAGDDDEDEESSVSWFAPLLDEAESAACVRRRERLLEENWAKVDARIQDILRDSNSATLDEVSQFVKEANSECGDKIPSAFIITGPNIASQDLLFEQLSDSLQRSSPSKFIRLRSSEATNLKNALKKIIQDATSKTLVVDGEEDLQLGQGSSRRYLPYDLEALHIFLGHQPQENIFVAFQDSEAFDSGLLSDIITLLSSWRPQIPFTLLFGIATSIDLLESRLLKAACRLIHGAQFDCVQTDTILERVFEGAVVSSDVPLRLGPQILRGMLDRQRDQMAGIQAFISSLKYIYMCHFYANALSVLLTPETGEGEAILQAEHIEALRHLPSFRHEVEAAVGAATADSLQHARSLLEDDEYLLAQARSSNDRRQDWMDSHLRLLLVREAAGAVQPPFSRAYVDSLSTAYPSTGNGSLTEHIRRMGSGALISMLRRIISIFKDGEPSFRLEPATKEQDAALLSFLEETLSRLEQLQADAESAGMTLHTKYSSQSKVMRTTVIAQRVQLSRDSAALRDEDKQLTDIVDAVSERLTAHFGTRRPERVLFSETWLYDSRSPLRDVMVPRPRVTFRRSLARPYDYLSCSCCRSSGAEDGVVQATLPATSILYHLYLEAGSLINVADLWSAFHALVREEKEEDDDDGEKSNEQRQQEERKALVMFYRGLAELKAMGFVKSSKKKTDHIAKSSLRRRLAKNPELAHKLHQMALPLSPLVQLTTGAVHPHFPRTVLQFWLLTDAQLESLAQFYHQRTPSPWSRQYPCPINWRSEAPLEEKRRKMGRFIGLRGCESPTVVLKTEEQIARDASRNAADEDVLRRKMNPFSQQ</sequence>
<comment type="similarity">
    <text evidence="2">Belongs to the ORC3 family.</text>
</comment>
<gene>
    <name evidence="9" type="ORF">CFAM422_000585</name>
</gene>
<keyword evidence="3" id="KW-0235">DNA replication</keyword>
<dbReference type="EMBL" id="QLNT01000001">
    <property type="protein sequence ID" value="KAF3077572.1"/>
    <property type="molecule type" value="Genomic_DNA"/>
</dbReference>
<dbReference type="Pfam" id="PF07034">
    <property type="entry name" value="ORC3_N"/>
    <property type="match status" value="1"/>
</dbReference>
<evidence type="ECO:0000256" key="6">
    <source>
        <dbReference type="SAM" id="MobiDB-lite"/>
    </source>
</evidence>
<evidence type="ECO:0000256" key="2">
    <source>
        <dbReference type="ARBA" id="ARBA00010977"/>
    </source>
</evidence>
<evidence type="ECO:0000256" key="1">
    <source>
        <dbReference type="ARBA" id="ARBA00004123"/>
    </source>
</evidence>
<dbReference type="CDD" id="cd20704">
    <property type="entry name" value="Orc3"/>
    <property type="match status" value="1"/>
</dbReference>
<dbReference type="GO" id="GO:0031261">
    <property type="term" value="C:DNA replication preinitiation complex"/>
    <property type="evidence" value="ECO:0007669"/>
    <property type="project" value="TreeGrafter"/>
</dbReference>
<feature type="region of interest" description="Disordered" evidence="6">
    <location>
        <begin position="1"/>
        <end position="56"/>
    </location>
</feature>
<evidence type="ECO:0000313" key="10">
    <source>
        <dbReference type="Proteomes" id="UP000801864"/>
    </source>
</evidence>
<feature type="compositionally biased region" description="Polar residues" evidence="6">
    <location>
        <begin position="1"/>
        <end position="10"/>
    </location>
</feature>
<evidence type="ECO:0000259" key="8">
    <source>
        <dbReference type="Pfam" id="PF18137"/>
    </source>
</evidence>
<keyword evidence="5" id="KW-0539">Nucleus</keyword>
<feature type="region of interest" description="Disordered" evidence="6">
    <location>
        <begin position="843"/>
        <end position="866"/>
    </location>
</feature>
<evidence type="ECO:0000256" key="5">
    <source>
        <dbReference type="ARBA" id="ARBA00023242"/>
    </source>
</evidence>
<protein>
    <submittedName>
        <fullName evidence="9">Origin recognition complex subunit 3</fullName>
    </submittedName>
</protein>
<dbReference type="GO" id="GO:0005664">
    <property type="term" value="C:nuclear origin of replication recognition complex"/>
    <property type="evidence" value="ECO:0007669"/>
    <property type="project" value="InterPro"/>
</dbReference>
<dbReference type="GO" id="GO:0005656">
    <property type="term" value="C:nuclear pre-replicative complex"/>
    <property type="evidence" value="ECO:0007669"/>
    <property type="project" value="TreeGrafter"/>
</dbReference>
<dbReference type="PANTHER" id="PTHR12748">
    <property type="entry name" value="ORIGIN RECOGNITION COMPLEX SUBUNIT 3"/>
    <property type="match status" value="1"/>
</dbReference>
<feature type="compositionally biased region" description="Basic and acidic residues" evidence="6">
    <location>
        <begin position="843"/>
        <end position="857"/>
    </location>
</feature>
<dbReference type="InterPro" id="IPR020795">
    <property type="entry name" value="ORC3"/>
</dbReference>
<dbReference type="Pfam" id="PF18137">
    <property type="entry name" value="WHD_ORC"/>
    <property type="match status" value="1"/>
</dbReference>
<keyword evidence="10" id="KW-1185">Reference proteome</keyword>
<name>A0A9P4XS26_9HYPO</name>
<comment type="caution">
    <text evidence="9">The sequence shown here is derived from an EMBL/GenBank/DDBJ whole genome shotgun (WGS) entry which is preliminary data.</text>
</comment>
<dbReference type="InterPro" id="IPR045667">
    <property type="entry name" value="ORC3_N"/>
</dbReference>
<evidence type="ECO:0000256" key="4">
    <source>
        <dbReference type="ARBA" id="ARBA00023125"/>
    </source>
</evidence>
<organism evidence="9 10">
    <name type="scientific">Trichoderma lentiforme</name>
    <dbReference type="NCBI Taxonomy" id="1567552"/>
    <lineage>
        <taxon>Eukaryota</taxon>
        <taxon>Fungi</taxon>
        <taxon>Dikarya</taxon>
        <taxon>Ascomycota</taxon>
        <taxon>Pezizomycotina</taxon>
        <taxon>Sordariomycetes</taxon>
        <taxon>Hypocreomycetidae</taxon>
        <taxon>Hypocreales</taxon>
        <taxon>Hypocreaceae</taxon>
        <taxon>Trichoderma</taxon>
    </lineage>
</organism>
<dbReference type="AlphaFoldDB" id="A0A9P4XS26"/>
<proteinExistence type="inferred from homology"/>
<evidence type="ECO:0000313" key="9">
    <source>
        <dbReference type="EMBL" id="KAF3077572.1"/>
    </source>
</evidence>
<keyword evidence="4" id="KW-0238">DNA-binding</keyword>
<feature type="domain" description="Origin recognition complex subunit 3 N-terminal" evidence="7">
    <location>
        <begin position="54"/>
        <end position="351"/>
    </location>
</feature>
<reference evidence="9 10" key="1">
    <citation type="submission" date="2018-06" db="EMBL/GenBank/DDBJ databases">
        <title>Genome analysis of cellulolytic fungus Trichoderma lentiforme CFAM-422.</title>
        <authorList>
            <person name="Steindorff A.S."/>
            <person name="Formighieri E.F."/>
            <person name="Midorikawa G.E.O."/>
            <person name="Tamietti M.S."/>
            <person name="Ramos E.Z."/>
            <person name="Silva A.S."/>
            <person name="Bon E.P.S."/>
            <person name="Mendes T.D."/>
            <person name="Damaso M.C.T."/>
            <person name="Favaro L.C.L."/>
        </authorList>
    </citation>
    <scope>NUCLEOTIDE SEQUENCE [LARGE SCALE GENOMIC DNA]</scope>
    <source>
        <strain evidence="9 10">CFAM-422</strain>
    </source>
</reference>
<dbReference type="GO" id="GO:0006270">
    <property type="term" value="P:DNA replication initiation"/>
    <property type="evidence" value="ECO:0007669"/>
    <property type="project" value="TreeGrafter"/>
</dbReference>
<dbReference type="GO" id="GO:0003688">
    <property type="term" value="F:DNA replication origin binding"/>
    <property type="evidence" value="ECO:0007669"/>
    <property type="project" value="TreeGrafter"/>
</dbReference>
<evidence type="ECO:0000256" key="3">
    <source>
        <dbReference type="ARBA" id="ARBA00022705"/>
    </source>
</evidence>